<evidence type="ECO:0000256" key="2">
    <source>
        <dbReference type="SAM" id="MobiDB-lite"/>
    </source>
</evidence>
<dbReference type="EMBL" id="JABFAC010000002">
    <property type="protein sequence ID" value="MBA0606323.1"/>
    <property type="molecule type" value="Genomic_DNA"/>
</dbReference>
<reference evidence="3 4" key="1">
    <citation type="journal article" date="2019" name="Genome Biol. Evol.">
        <title>Insights into the evolution of the New World diploid cottons (Gossypium, subgenus Houzingenia) based on genome sequencing.</title>
        <authorList>
            <person name="Grover C.E."/>
            <person name="Arick M.A. 2nd"/>
            <person name="Thrash A."/>
            <person name="Conover J.L."/>
            <person name="Sanders W.S."/>
            <person name="Peterson D.G."/>
            <person name="Frelichowski J.E."/>
            <person name="Scheffler J.A."/>
            <person name="Scheffler B.E."/>
            <person name="Wendel J.F."/>
        </authorList>
    </citation>
    <scope>NUCLEOTIDE SEQUENCE [LARGE SCALE GENOMIC DNA]</scope>
    <source>
        <strain evidence="3">27</strain>
        <tissue evidence="3">Leaf</tissue>
    </source>
</reference>
<organism evidence="3 4">
    <name type="scientific">Gossypium davidsonii</name>
    <name type="common">Davidson's cotton</name>
    <name type="synonym">Gossypium klotzschianum subsp. davidsonii</name>
    <dbReference type="NCBI Taxonomy" id="34287"/>
    <lineage>
        <taxon>Eukaryota</taxon>
        <taxon>Viridiplantae</taxon>
        <taxon>Streptophyta</taxon>
        <taxon>Embryophyta</taxon>
        <taxon>Tracheophyta</taxon>
        <taxon>Spermatophyta</taxon>
        <taxon>Magnoliopsida</taxon>
        <taxon>eudicotyledons</taxon>
        <taxon>Gunneridae</taxon>
        <taxon>Pentapetalae</taxon>
        <taxon>rosids</taxon>
        <taxon>malvids</taxon>
        <taxon>Malvales</taxon>
        <taxon>Malvaceae</taxon>
        <taxon>Malvoideae</taxon>
        <taxon>Gossypium</taxon>
    </lineage>
</organism>
<evidence type="ECO:0000313" key="3">
    <source>
        <dbReference type="EMBL" id="MBA0606323.1"/>
    </source>
</evidence>
<dbReference type="GO" id="GO:0016020">
    <property type="term" value="C:membrane"/>
    <property type="evidence" value="ECO:0007669"/>
    <property type="project" value="UniProtKB-SubCell"/>
</dbReference>
<dbReference type="InterPro" id="IPR001611">
    <property type="entry name" value="Leu-rich_rpt"/>
</dbReference>
<dbReference type="SUPFAM" id="SSF52058">
    <property type="entry name" value="L domain-like"/>
    <property type="match status" value="1"/>
</dbReference>
<protein>
    <submittedName>
        <fullName evidence="3">Uncharacterized protein</fullName>
    </submittedName>
</protein>
<sequence>SAEGTKSTGHSPTTLDQTPLPPRHFPSWKSFNRFNPRGAGKHEQPYQLMPLMHPSPLSVFIGVMSLNHPRGWGQNLEGHRKILEHNSFSGNLPATLGNLPRIEKLLLNSNNVIGELPETFARLTTLKIFRIGDNNFTGKIPSFIFQNWKKLEDIRIVASGLSGPIPDIGSSGNLKYIIITDLNGVESTFPRLSNLSKLEYLILSSCNLIGKLPTSLQYMPNLET</sequence>
<dbReference type="Proteomes" id="UP000593561">
    <property type="component" value="Unassembled WGS sequence"/>
</dbReference>
<evidence type="ECO:0000256" key="1">
    <source>
        <dbReference type="ARBA" id="ARBA00004479"/>
    </source>
</evidence>
<dbReference type="Gene3D" id="3.80.10.10">
    <property type="entry name" value="Ribonuclease Inhibitor"/>
    <property type="match status" value="1"/>
</dbReference>
<dbReference type="Pfam" id="PF00560">
    <property type="entry name" value="LRR_1"/>
    <property type="match status" value="1"/>
</dbReference>
<evidence type="ECO:0000313" key="4">
    <source>
        <dbReference type="Proteomes" id="UP000593561"/>
    </source>
</evidence>
<dbReference type="InterPro" id="IPR032675">
    <property type="entry name" value="LRR_dom_sf"/>
</dbReference>
<feature type="compositionally biased region" description="Polar residues" evidence="2">
    <location>
        <begin position="1"/>
        <end position="17"/>
    </location>
</feature>
<accession>A0A7J8QYE4</accession>
<gene>
    <name evidence="3" type="ORF">Godav_018804</name>
</gene>
<proteinExistence type="predicted"/>
<comment type="caution">
    <text evidence="3">The sequence shown here is derived from an EMBL/GenBank/DDBJ whole genome shotgun (WGS) entry which is preliminary data.</text>
</comment>
<dbReference type="PANTHER" id="PTHR48006:SF81">
    <property type="entry name" value="PROTEIN KINASE DOMAIN-CONTAINING PROTEIN"/>
    <property type="match status" value="1"/>
</dbReference>
<feature type="region of interest" description="Disordered" evidence="2">
    <location>
        <begin position="1"/>
        <end position="42"/>
    </location>
</feature>
<feature type="non-terminal residue" evidence="3">
    <location>
        <position position="224"/>
    </location>
</feature>
<dbReference type="InterPro" id="IPR051824">
    <property type="entry name" value="LRR_Rcpt-Like_S/T_Kinase"/>
</dbReference>
<comment type="subcellular location">
    <subcellularLocation>
        <location evidence="1">Membrane</location>
        <topology evidence="1">Single-pass type I membrane protein</topology>
    </subcellularLocation>
</comment>
<keyword evidence="4" id="KW-1185">Reference proteome</keyword>
<dbReference type="AlphaFoldDB" id="A0A7J8QYE4"/>
<name>A0A7J8QYE4_GOSDV</name>
<dbReference type="PANTHER" id="PTHR48006">
    <property type="entry name" value="LEUCINE-RICH REPEAT-CONTAINING PROTEIN DDB_G0281931-RELATED"/>
    <property type="match status" value="1"/>
</dbReference>